<dbReference type="EMBL" id="OZ037954">
    <property type="protein sequence ID" value="CAL1698980.1"/>
    <property type="molecule type" value="Genomic_DNA"/>
</dbReference>
<organism evidence="1 2">
    <name type="scientific">Somion occarium</name>
    <dbReference type="NCBI Taxonomy" id="3059160"/>
    <lineage>
        <taxon>Eukaryota</taxon>
        <taxon>Fungi</taxon>
        <taxon>Dikarya</taxon>
        <taxon>Basidiomycota</taxon>
        <taxon>Agaricomycotina</taxon>
        <taxon>Agaricomycetes</taxon>
        <taxon>Polyporales</taxon>
        <taxon>Cerrenaceae</taxon>
        <taxon>Somion</taxon>
    </lineage>
</organism>
<dbReference type="Proteomes" id="UP001497453">
    <property type="component" value="Chromosome 11"/>
</dbReference>
<name>A0ABP1CTI1_9APHY</name>
<sequence>MGAVCACRGCGVTPDVATNLRSAKYAPLPPNLGPAGVCVKASLSSRNSVNYDLVFYIEEVCMVQLRLRAFCEV</sequence>
<reference evidence="2" key="1">
    <citation type="submission" date="2024-04" db="EMBL/GenBank/DDBJ databases">
        <authorList>
            <person name="Shaw F."/>
            <person name="Minotto A."/>
        </authorList>
    </citation>
    <scope>NUCLEOTIDE SEQUENCE [LARGE SCALE GENOMIC DNA]</scope>
</reference>
<proteinExistence type="predicted"/>
<evidence type="ECO:0000313" key="1">
    <source>
        <dbReference type="EMBL" id="CAL1698980.1"/>
    </source>
</evidence>
<gene>
    <name evidence="1" type="ORF">GFSPODELE1_LOCUS2439</name>
</gene>
<keyword evidence="2" id="KW-1185">Reference proteome</keyword>
<evidence type="ECO:0000313" key="2">
    <source>
        <dbReference type="Proteomes" id="UP001497453"/>
    </source>
</evidence>
<protein>
    <submittedName>
        <fullName evidence="1">Uncharacterized protein</fullName>
    </submittedName>
</protein>
<accession>A0ABP1CTI1</accession>